<organism evidence="1 2">
    <name type="scientific">Durusdinium trenchii</name>
    <dbReference type="NCBI Taxonomy" id="1381693"/>
    <lineage>
        <taxon>Eukaryota</taxon>
        <taxon>Sar</taxon>
        <taxon>Alveolata</taxon>
        <taxon>Dinophyceae</taxon>
        <taxon>Suessiales</taxon>
        <taxon>Symbiodiniaceae</taxon>
        <taxon>Durusdinium</taxon>
    </lineage>
</organism>
<name>A0ABP0S5J6_9DINO</name>
<evidence type="ECO:0000313" key="2">
    <source>
        <dbReference type="Proteomes" id="UP001642484"/>
    </source>
</evidence>
<reference evidence="1 2" key="1">
    <citation type="submission" date="2024-02" db="EMBL/GenBank/DDBJ databases">
        <authorList>
            <person name="Chen Y."/>
            <person name="Shah S."/>
            <person name="Dougan E. K."/>
            <person name="Thang M."/>
            <person name="Chan C."/>
        </authorList>
    </citation>
    <scope>NUCLEOTIDE SEQUENCE [LARGE SCALE GENOMIC DNA]</scope>
</reference>
<protein>
    <submittedName>
        <fullName evidence="1">Uncharacterized protein</fullName>
    </submittedName>
</protein>
<dbReference type="EMBL" id="CAXAMN010027017">
    <property type="protein sequence ID" value="CAK9107628.1"/>
    <property type="molecule type" value="Genomic_DNA"/>
</dbReference>
<comment type="caution">
    <text evidence="1">The sequence shown here is derived from an EMBL/GenBank/DDBJ whole genome shotgun (WGS) entry which is preliminary data.</text>
</comment>
<accession>A0ABP0S5J6</accession>
<keyword evidence="2" id="KW-1185">Reference proteome</keyword>
<evidence type="ECO:0000313" key="1">
    <source>
        <dbReference type="EMBL" id="CAK9107628.1"/>
    </source>
</evidence>
<proteinExistence type="predicted"/>
<sequence length="282" mass="30348">MFRQQGRRPRWILVLCTPLFLCGTLFFDFPKQSTPTPSSAPSATPSSASATRAARASSVARAPLGEGEWDPAWAVQCTKKSNVTQAASVLRSRLLRYGRASADAIGPDAVLNGFRVLSAAKNFMSKFLVKLDHRGLAFYPLLVQRDKSNSTESAENEKGPLYKMRLTAEAIPLPEVPEVAIDDIFLAPAADDKITGLATAVKEKVMADGIARVAGLGGTSMNRLLKALIRANDFLAKEQDEDSSEPVYLWAVPGKPQDIGKSKDGGVLSSCFDVVKGPIPEL</sequence>
<gene>
    <name evidence="1" type="ORF">CCMP2556_LOCUS50222</name>
</gene>
<dbReference type="Proteomes" id="UP001642484">
    <property type="component" value="Unassembled WGS sequence"/>
</dbReference>